<evidence type="ECO:0000313" key="3">
    <source>
        <dbReference type="Proteomes" id="UP000183410"/>
    </source>
</evidence>
<feature type="region of interest" description="Disordered" evidence="1">
    <location>
        <begin position="280"/>
        <end position="301"/>
    </location>
</feature>
<evidence type="ECO:0000256" key="1">
    <source>
        <dbReference type="SAM" id="MobiDB-lite"/>
    </source>
</evidence>
<organism evidence="2 3">
    <name type="scientific">Paenibacillus algorifonticola</name>
    <dbReference type="NCBI Taxonomy" id="684063"/>
    <lineage>
        <taxon>Bacteria</taxon>
        <taxon>Bacillati</taxon>
        <taxon>Bacillota</taxon>
        <taxon>Bacilli</taxon>
        <taxon>Bacillales</taxon>
        <taxon>Paenibacillaceae</taxon>
        <taxon>Paenibacillus</taxon>
    </lineage>
</organism>
<sequence length="301" mass="34664">MQQPFQETAKTHAARAIAHRWYAFYENNHQNAEDLKEILTEDISLINKGRNSTIAGWQEALLRLNDLPKDERNSHRIEKFFIEATGNSKSEAKLDIIYQNQKSDGTLVSYNLHYDATVVYENITTAKFNEIIITPMSALEEPLFINAYRENRVSALFYRWLSLFETFQEDGFEELLAENVQLHGTASKQPMTTFSAWKQYIQQFAKQINKSSHTVESLTITPIDESHSSVTADLIWQGLLTNGTRMISKTRHEWKVIDTGKRYPQMVEYRVHQVEAYRSTSSDEVRGSVRADGAHAEEHGV</sequence>
<name>A0A1I2AJQ8_9BACL</name>
<dbReference type="EMBL" id="FONN01000002">
    <property type="protein sequence ID" value="SFE44009.1"/>
    <property type="molecule type" value="Genomic_DNA"/>
</dbReference>
<keyword evidence="3" id="KW-1185">Reference proteome</keyword>
<protein>
    <submittedName>
        <fullName evidence="2">SnoaL-like domain-containing protein</fullName>
    </submittedName>
</protein>
<dbReference type="AlphaFoldDB" id="A0A1I2AJQ8"/>
<dbReference type="OrthoDB" id="870676at2"/>
<dbReference type="Proteomes" id="UP000183410">
    <property type="component" value="Unassembled WGS sequence"/>
</dbReference>
<dbReference type="InterPro" id="IPR032710">
    <property type="entry name" value="NTF2-like_dom_sf"/>
</dbReference>
<evidence type="ECO:0000313" key="2">
    <source>
        <dbReference type="EMBL" id="SFE44009.1"/>
    </source>
</evidence>
<gene>
    <name evidence="2" type="ORF">SAMN04487969_102529</name>
</gene>
<reference evidence="3" key="1">
    <citation type="submission" date="2016-10" db="EMBL/GenBank/DDBJ databases">
        <authorList>
            <person name="Varghese N."/>
            <person name="Submissions S."/>
        </authorList>
    </citation>
    <scope>NUCLEOTIDE SEQUENCE [LARGE SCALE GENOMIC DNA]</scope>
    <source>
        <strain evidence="3">CGMCC 1.10223</strain>
    </source>
</reference>
<dbReference type="RefSeq" id="WP_046230236.1">
    <property type="nucleotide sequence ID" value="NZ_FONN01000002.1"/>
</dbReference>
<proteinExistence type="predicted"/>
<dbReference type="Gene3D" id="3.10.450.50">
    <property type="match status" value="1"/>
</dbReference>
<dbReference type="SUPFAM" id="SSF54427">
    <property type="entry name" value="NTF2-like"/>
    <property type="match status" value="1"/>
</dbReference>
<accession>A0A1I2AJQ8</accession>